<dbReference type="Proteomes" id="UP000078113">
    <property type="component" value="Unassembled WGS sequence"/>
</dbReference>
<evidence type="ECO:0000256" key="1">
    <source>
        <dbReference type="SAM" id="MobiDB-lite"/>
    </source>
</evidence>
<accession>A0A8X7NE75</accession>
<evidence type="ECO:0000313" key="2">
    <source>
        <dbReference type="EMBL" id="KAE8270366.1"/>
    </source>
</evidence>
<organism evidence="2 3">
    <name type="scientific">Tilletia walkeri</name>
    <dbReference type="NCBI Taxonomy" id="117179"/>
    <lineage>
        <taxon>Eukaryota</taxon>
        <taxon>Fungi</taxon>
        <taxon>Dikarya</taxon>
        <taxon>Basidiomycota</taxon>
        <taxon>Ustilaginomycotina</taxon>
        <taxon>Exobasidiomycetes</taxon>
        <taxon>Tilletiales</taxon>
        <taxon>Tilletiaceae</taxon>
        <taxon>Tilletia</taxon>
    </lineage>
</organism>
<reference evidence="2" key="1">
    <citation type="submission" date="2016-04" db="EMBL/GenBank/DDBJ databases">
        <authorList>
            <person name="Nguyen H.D."/>
            <person name="Samba Siva P."/>
            <person name="Cullis J."/>
            <person name="Levesque C.A."/>
            <person name="Hambleton S."/>
        </authorList>
    </citation>
    <scope>NUCLEOTIDE SEQUENCE</scope>
    <source>
        <strain evidence="2">DAOMC 236422</strain>
    </source>
</reference>
<gene>
    <name evidence="2" type="ORF">A4X09_0g1962</name>
</gene>
<sequence>MSGSARGTMKAMAQQVRRTVISTTQHAKQATEESASAFINKLRGSTPFERHFASILPMDGAEEAEDASAMASVNIKPLVPSEVRHGSRTLAAIADEQGRTTYAHQRYVPASSFSPKEAHSPLTWRDFFDTVVATKAEAPDGSLPCGYNLRQTLIRTSPQELAKQRLEGLTPAEVTLFTACGDGGDIPLPSAFPASVLSRNTLPSPSEPTWASDALQARRQSFSQ</sequence>
<dbReference type="EMBL" id="LWDG02000053">
    <property type="protein sequence ID" value="KAE8270366.1"/>
    <property type="molecule type" value="Genomic_DNA"/>
</dbReference>
<feature type="region of interest" description="Disordered" evidence="1">
    <location>
        <begin position="200"/>
        <end position="224"/>
    </location>
</feature>
<dbReference type="AlphaFoldDB" id="A0A8X7NE75"/>
<evidence type="ECO:0000313" key="3">
    <source>
        <dbReference type="Proteomes" id="UP000078113"/>
    </source>
</evidence>
<name>A0A8X7NE75_9BASI</name>
<keyword evidence="3" id="KW-1185">Reference proteome</keyword>
<reference evidence="2" key="2">
    <citation type="journal article" date="2019" name="IMA Fungus">
        <title>Genome sequencing and comparison of five Tilletia species to identify candidate genes for the detection of regulated species infecting wheat.</title>
        <authorList>
            <person name="Nguyen H.D.T."/>
            <person name="Sultana T."/>
            <person name="Kesanakurti P."/>
            <person name="Hambleton S."/>
        </authorList>
    </citation>
    <scope>NUCLEOTIDE SEQUENCE</scope>
    <source>
        <strain evidence="2">DAOMC 236422</strain>
    </source>
</reference>
<feature type="compositionally biased region" description="Polar residues" evidence="1">
    <location>
        <begin position="200"/>
        <end position="209"/>
    </location>
</feature>
<protein>
    <submittedName>
        <fullName evidence="2">Uncharacterized protein</fullName>
    </submittedName>
</protein>
<comment type="caution">
    <text evidence="2">The sequence shown here is derived from an EMBL/GenBank/DDBJ whole genome shotgun (WGS) entry which is preliminary data.</text>
</comment>
<proteinExistence type="predicted"/>